<keyword evidence="1" id="KW-1133">Transmembrane helix</keyword>
<feature type="transmembrane region" description="Helical" evidence="1">
    <location>
        <begin position="40"/>
        <end position="62"/>
    </location>
</feature>
<feature type="transmembrane region" description="Helical" evidence="1">
    <location>
        <begin position="6"/>
        <end position="33"/>
    </location>
</feature>
<feature type="transmembrane region" description="Helical" evidence="1">
    <location>
        <begin position="74"/>
        <end position="104"/>
    </location>
</feature>
<dbReference type="InterPro" id="IPR025273">
    <property type="entry name" value="DUF4064"/>
</dbReference>
<feature type="domain" description="DUF4064" evidence="2">
    <location>
        <begin position="1"/>
        <end position="82"/>
    </location>
</feature>
<name>I4EN38_9BACT</name>
<keyword evidence="1" id="KW-0472">Membrane</keyword>
<comment type="caution">
    <text evidence="3">The sequence shown here is derived from an EMBL/GenBank/DDBJ whole genome shotgun (WGS) entry which is preliminary data.</text>
</comment>
<evidence type="ECO:0000313" key="4">
    <source>
        <dbReference type="Proteomes" id="UP000004221"/>
    </source>
</evidence>
<evidence type="ECO:0000313" key="3">
    <source>
        <dbReference type="EMBL" id="CCF86101.1"/>
    </source>
</evidence>
<accession>I4EN38</accession>
<dbReference type="Proteomes" id="UP000004221">
    <property type="component" value="Unassembled WGS sequence"/>
</dbReference>
<gene>
    <name evidence="3" type="ORF">NITHO_730006</name>
</gene>
<dbReference type="EMBL" id="CAGS01000701">
    <property type="protein sequence ID" value="CCF86101.1"/>
    <property type="molecule type" value="Genomic_DNA"/>
</dbReference>
<dbReference type="RefSeq" id="WP_008481720.1">
    <property type="nucleotide sequence ID" value="NZ_CAGS01000701.1"/>
</dbReference>
<organism evidence="3 4">
    <name type="scientific">Nitrolancea hollandica Lb</name>
    <dbReference type="NCBI Taxonomy" id="1129897"/>
    <lineage>
        <taxon>Bacteria</taxon>
        <taxon>Pseudomonadati</taxon>
        <taxon>Thermomicrobiota</taxon>
        <taxon>Thermomicrobia</taxon>
        <taxon>Sphaerobacterales</taxon>
        <taxon>Sphaerobacterineae</taxon>
        <taxon>Sphaerobacteraceae</taxon>
        <taxon>Nitrolancea</taxon>
    </lineage>
</organism>
<reference evidence="3 4" key="1">
    <citation type="journal article" date="2012" name="ISME J.">
        <title>Nitrification expanded: discovery, physiology and genomics of a nitrite-oxidizing bacterium from the phylum Chloroflexi.</title>
        <authorList>
            <person name="Sorokin D.Y."/>
            <person name="Lucker S."/>
            <person name="Vejmelkova D."/>
            <person name="Kostrikina N.A."/>
            <person name="Kleerebezem R."/>
            <person name="Rijpstra W.I."/>
            <person name="Damste J.S."/>
            <person name="Le Paslier D."/>
            <person name="Muyzer G."/>
            <person name="Wagner M."/>
            <person name="van Loosdrecht M.C."/>
            <person name="Daims H."/>
        </authorList>
    </citation>
    <scope>NUCLEOTIDE SEQUENCE [LARGE SCALE GENOMIC DNA]</scope>
    <source>
        <strain evidence="4">none</strain>
    </source>
</reference>
<keyword evidence="1" id="KW-0812">Transmembrane</keyword>
<dbReference type="AlphaFoldDB" id="I4EN38"/>
<sequence>MRTAALILGIIGGILGIIAGILAMIIGGVGVAFEAEDAGMIGGLGFVAIIFGVAGVVGGALANRNPKLAASLELAAGLFGFIAVSMFWIPAGLCLIVGALLAFLGRKQRPQEVVAP</sequence>
<dbReference type="Pfam" id="PF13273">
    <property type="entry name" value="DUF4064"/>
    <property type="match status" value="1"/>
</dbReference>
<evidence type="ECO:0000256" key="1">
    <source>
        <dbReference type="SAM" id="Phobius"/>
    </source>
</evidence>
<protein>
    <submittedName>
        <fullName evidence="3">Putative membrane protein</fullName>
    </submittedName>
</protein>
<proteinExistence type="predicted"/>
<evidence type="ECO:0000259" key="2">
    <source>
        <dbReference type="Pfam" id="PF13273"/>
    </source>
</evidence>
<keyword evidence="4" id="KW-1185">Reference proteome</keyword>